<reference evidence="2 3" key="1">
    <citation type="journal article" date="2018" name="Sci. Rep.">
        <title>A novel species of the marine cyanobacterium Acaryochloris with a unique pigment content and lifestyle.</title>
        <authorList>
            <person name="Partensky F."/>
            <person name="Six C."/>
            <person name="Ratin M."/>
            <person name="Garczarek L."/>
            <person name="Vaulot D."/>
            <person name="Probert I."/>
            <person name="Calteau A."/>
            <person name="Gourvil P."/>
            <person name="Marie D."/>
            <person name="Grebert T."/>
            <person name="Bouchier C."/>
            <person name="Le Panse S."/>
            <person name="Gachenot M."/>
            <person name="Rodriguez F."/>
            <person name="Garrido J.L."/>
        </authorList>
    </citation>
    <scope>NUCLEOTIDE SEQUENCE [LARGE SCALE GENOMIC DNA]</scope>
    <source>
        <strain evidence="2 3">RCC1774</strain>
    </source>
</reference>
<sequence>MKIIQKTSDTLVLQEKLLGIWILGLGTAATGFFIVMSFESPVDLFGGVCIAIAALVATLSPTETCIFDKTTRLITLRRQRWFSHRIQQQNIAQIADVMVEPYTVMGTQFFRVSLVLSSGQTIALTRSASTDRAAQQHLAQHIQHFLSLKQNSLSAAVATR</sequence>
<keyword evidence="1" id="KW-1133">Transmembrane helix</keyword>
<accession>A0A2W1JSJ2</accession>
<comment type="caution">
    <text evidence="2">The sequence shown here is derived from an EMBL/GenBank/DDBJ whole genome shotgun (WGS) entry which is preliminary data.</text>
</comment>
<gene>
    <name evidence="2" type="ORF">C1752_02166</name>
</gene>
<keyword evidence="3" id="KW-1185">Reference proteome</keyword>
<feature type="transmembrane region" description="Helical" evidence="1">
    <location>
        <begin position="20"/>
        <end position="38"/>
    </location>
</feature>
<feature type="transmembrane region" description="Helical" evidence="1">
    <location>
        <begin position="44"/>
        <end position="67"/>
    </location>
</feature>
<keyword evidence="1" id="KW-0472">Membrane</keyword>
<dbReference type="AlphaFoldDB" id="A0A2W1JSJ2"/>
<dbReference type="Proteomes" id="UP000248857">
    <property type="component" value="Unassembled WGS sequence"/>
</dbReference>
<protein>
    <recommendedName>
        <fullName evidence="4">DUF304 domain-containing protein</fullName>
    </recommendedName>
</protein>
<dbReference type="InterPro" id="IPR027846">
    <property type="entry name" value="Cybc1"/>
</dbReference>
<proteinExistence type="predicted"/>
<evidence type="ECO:0000256" key="1">
    <source>
        <dbReference type="SAM" id="Phobius"/>
    </source>
</evidence>
<dbReference type="Pfam" id="PF15169">
    <property type="entry name" value="Cybc1_Eros"/>
    <property type="match status" value="1"/>
</dbReference>
<dbReference type="EMBL" id="PQWO01000005">
    <property type="protein sequence ID" value="PZD73612.1"/>
    <property type="molecule type" value="Genomic_DNA"/>
</dbReference>
<dbReference type="OrthoDB" id="571788at2"/>
<keyword evidence="1" id="KW-0812">Transmembrane</keyword>
<evidence type="ECO:0000313" key="2">
    <source>
        <dbReference type="EMBL" id="PZD73612.1"/>
    </source>
</evidence>
<organism evidence="2 3">
    <name type="scientific">Acaryochloris thomasi RCC1774</name>
    <dbReference type="NCBI Taxonomy" id="1764569"/>
    <lineage>
        <taxon>Bacteria</taxon>
        <taxon>Bacillati</taxon>
        <taxon>Cyanobacteriota</taxon>
        <taxon>Cyanophyceae</taxon>
        <taxon>Acaryochloridales</taxon>
        <taxon>Acaryochloridaceae</taxon>
        <taxon>Acaryochloris</taxon>
        <taxon>Acaryochloris thomasi</taxon>
    </lineage>
</organism>
<dbReference type="RefSeq" id="WP_110986122.1">
    <property type="nucleotide sequence ID" value="NZ_CAWNWM010000005.1"/>
</dbReference>
<name>A0A2W1JSJ2_9CYAN</name>
<evidence type="ECO:0008006" key="4">
    <source>
        <dbReference type="Google" id="ProtNLM"/>
    </source>
</evidence>
<evidence type="ECO:0000313" key="3">
    <source>
        <dbReference type="Proteomes" id="UP000248857"/>
    </source>
</evidence>